<proteinExistence type="predicted"/>
<dbReference type="Proteomes" id="UP000824469">
    <property type="component" value="Unassembled WGS sequence"/>
</dbReference>
<gene>
    <name evidence="2" type="ORF">KI387_042642</name>
</gene>
<feature type="compositionally biased region" description="Basic and acidic residues" evidence="1">
    <location>
        <begin position="1"/>
        <end position="21"/>
    </location>
</feature>
<dbReference type="AlphaFoldDB" id="A0AA38C9U7"/>
<comment type="caution">
    <text evidence="2">The sequence shown here is derived from an EMBL/GenBank/DDBJ whole genome shotgun (WGS) entry which is preliminary data.</text>
</comment>
<accession>A0AA38C9U7</accession>
<feature type="compositionally biased region" description="Basic and acidic residues" evidence="1">
    <location>
        <begin position="31"/>
        <end position="44"/>
    </location>
</feature>
<reference evidence="2 3" key="1">
    <citation type="journal article" date="2021" name="Nat. Plants">
        <title>The Taxus genome provides insights into paclitaxel biosynthesis.</title>
        <authorList>
            <person name="Xiong X."/>
            <person name="Gou J."/>
            <person name="Liao Q."/>
            <person name="Li Y."/>
            <person name="Zhou Q."/>
            <person name="Bi G."/>
            <person name="Li C."/>
            <person name="Du R."/>
            <person name="Wang X."/>
            <person name="Sun T."/>
            <person name="Guo L."/>
            <person name="Liang H."/>
            <person name="Lu P."/>
            <person name="Wu Y."/>
            <person name="Zhang Z."/>
            <person name="Ro D.K."/>
            <person name="Shang Y."/>
            <person name="Huang S."/>
            <person name="Yan J."/>
        </authorList>
    </citation>
    <scope>NUCLEOTIDE SEQUENCE [LARGE SCALE GENOMIC DNA]</scope>
    <source>
        <strain evidence="2">Ta-2019</strain>
    </source>
</reference>
<feature type="region of interest" description="Disordered" evidence="1">
    <location>
        <begin position="1"/>
        <end position="44"/>
    </location>
</feature>
<evidence type="ECO:0000313" key="2">
    <source>
        <dbReference type="EMBL" id="KAH9292173.1"/>
    </source>
</evidence>
<dbReference type="PANTHER" id="PTHR46601:SF1">
    <property type="entry name" value="ADF-H DOMAIN-CONTAINING PROTEIN"/>
    <property type="match status" value="1"/>
</dbReference>
<dbReference type="PANTHER" id="PTHR46601">
    <property type="entry name" value="ULP_PROTEASE DOMAIN-CONTAINING PROTEIN"/>
    <property type="match status" value="1"/>
</dbReference>
<evidence type="ECO:0000256" key="1">
    <source>
        <dbReference type="SAM" id="MobiDB-lite"/>
    </source>
</evidence>
<evidence type="ECO:0000313" key="3">
    <source>
        <dbReference type="Proteomes" id="UP000824469"/>
    </source>
</evidence>
<name>A0AA38C9U7_TAXCH</name>
<organism evidence="2 3">
    <name type="scientific">Taxus chinensis</name>
    <name type="common">Chinese yew</name>
    <name type="synonym">Taxus wallichiana var. chinensis</name>
    <dbReference type="NCBI Taxonomy" id="29808"/>
    <lineage>
        <taxon>Eukaryota</taxon>
        <taxon>Viridiplantae</taxon>
        <taxon>Streptophyta</taxon>
        <taxon>Embryophyta</taxon>
        <taxon>Tracheophyta</taxon>
        <taxon>Spermatophyta</taxon>
        <taxon>Pinopsida</taxon>
        <taxon>Pinidae</taxon>
        <taxon>Conifers II</taxon>
        <taxon>Cupressales</taxon>
        <taxon>Taxaceae</taxon>
        <taxon>Taxus</taxon>
    </lineage>
</organism>
<sequence length="836" mass="97564">MGNAKNEKRKYTEEENAEKNARRSVRRRAQREREKTQQVKDNAAKIDHDAQHYAEVISKVMELLPKKNVKHLVKMDLQKLKEFSEQEPLSRKKTAKSVEIIYGEFVNLTTVARAHLLVTFLNHVDMKETLELLGVDFGQKNSKRVEEEFVGNVFKGISSLGTKTRSADKSISRRAILTSVVSEDTTKNRHVTAFAKALGLSRKTVSRYAKRRKTLDDSTMEGNWALMCRNPRSDKIEDNIVKIVSDFWTERTRPSPNVRDVLKHRVTRNNYDEHIKHWLEITQHEMYIKFTEENPDVKIGQRMFENLKPWYVRADKVLDTCCCRYHVEFDYHYQVYRKLREEIAPPTRVSEFITSIICNVSDDHVDDRMTCIKGVCDKCGDLKLLPKTNEDLDTVNLVACKRFKYIKYSTRLGKDATRLDLVEEEIPIATFMQSFRSLISPYIKHSHYSKWQATQFKTNRDTFPIGSILSVVDFAENYSFSHQKEIQTQYYHTDQVTIMVQVFYRHAQLDLDGVESTYVKRMIKKEYHFYISDDKEHDTHFVQHCFGLFFQYLHQRGIQIDHHFVWSDGCASQFKSSRPFFALSRYHRHHKIPHLWSFFESGHGKGEHDGAGACIKRALKKQSFDYEGDRLIDAHTVVEWCKKHFAVQVSTSQASTSHVSTPHRVFWEITGEWKQVPLVVDDTYGSDHDDSFEDVPLISIDYDHISGLVKQGDVFAVIAEEANIEKVEYYLLRCTEERTKLTCEITSEVTTFFTGSVVVQGTYLQQVKALQSGIHFVDYKPDKKVYHYTHHIIATGLQLQQVKTTNSKRKKWRLDVEDHEKLLQVIEQRAEPLGII</sequence>
<dbReference type="EMBL" id="JAHRHJ020003239">
    <property type="protein sequence ID" value="KAH9292173.1"/>
    <property type="molecule type" value="Genomic_DNA"/>
</dbReference>
<protein>
    <submittedName>
        <fullName evidence="2">Uncharacterized protein</fullName>
    </submittedName>
</protein>
<keyword evidence="3" id="KW-1185">Reference proteome</keyword>